<gene>
    <name evidence="1" type="ORF">GJ700_00760</name>
</gene>
<comment type="caution">
    <text evidence="1">The sequence shown here is derived from an EMBL/GenBank/DDBJ whole genome shotgun (WGS) entry which is preliminary data.</text>
</comment>
<accession>A0A7X2IHR4</accession>
<dbReference type="EMBL" id="WKJJ01000001">
    <property type="protein sequence ID" value="MRV70251.1"/>
    <property type="molecule type" value="Genomic_DNA"/>
</dbReference>
<sequence>MTYEPKRTIYLPTGDFLDFELHLMETRPGVKPEAFLTELMLRWLTADKERLALRKNGRAMRGFQWKNIFLPDGTSLRTSYCGNVEFAKVVGDHIVSDDGTSLTPSLFANRHAKGRNAWRFVWLRFPGDDYWIRAADCRVRFENLHLQRSNNNAEMSNVV</sequence>
<dbReference type="RefSeq" id="WP_154370746.1">
    <property type="nucleotide sequence ID" value="NZ_WKJJ01000001.1"/>
</dbReference>
<dbReference type="AlphaFoldDB" id="A0A7X2IHR4"/>
<name>A0A7X2IHR4_9BURK</name>
<reference evidence="1 2" key="1">
    <citation type="submission" date="2019-11" db="EMBL/GenBank/DDBJ databases">
        <title>Novel species isolated from a subtropical stream in China.</title>
        <authorList>
            <person name="Lu H."/>
        </authorList>
    </citation>
    <scope>NUCLEOTIDE SEQUENCE [LARGE SCALE GENOMIC DNA]</scope>
    <source>
        <strain evidence="1 2">FT92W</strain>
    </source>
</reference>
<dbReference type="Proteomes" id="UP000446768">
    <property type="component" value="Unassembled WGS sequence"/>
</dbReference>
<protein>
    <submittedName>
        <fullName evidence="1">Uncharacterized protein</fullName>
    </submittedName>
</protein>
<evidence type="ECO:0000313" key="1">
    <source>
        <dbReference type="EMBL" id="MRV70251.1"/>
    </source>
</evidence>
<evidence type="ECO:0000313" key="2">
    <source>
        <dbReference type="Proteomes" id="UP000446768"/>
    </source>
</evidence>
<organism evidence="1 2">
    <name type="scientific">Pseudoduganella rivuli</name>
    <dbReference type="NCBI Taxonomy" id="2666085"/>
    <lineage>
        <taxon>Bacteria</taxon>
        <taxon>Pseudomonadati</taxon>
        <taxon>Pseudomonadota</taxon>
        <taxon>Betaproteobacteria</taxon>
        <taxon>Burkholderiales</taxon>
        <taxon>Oxalobacteraceae</taxon>
        <taxon>Telluria group</taxon>
        <taxon>Pseudoduganella</taxon>
    </lineage>
</organism>
<keyword evidence="2" id="KW-1185">Reference proteome</keyword>
<proteinExistence type="predicted"/>